<protein>
    <submittedName>
        <fullName evidence="1">Uncharacterized protein</fullName>
    </submittedName>
</protein>
<sequence length="72" mass="7834">MTAFTPVAYPRQADAARTVIGLAPERLGRDAFHLPVAALEVGPVIQSHCVTDVADISVRLLRSSMCKRIDMQ</sequence>
<gene>
    <name evidence="1" type="ORF">BA896_000050</name>
</gene>
<name>A0A1E8PMU9_9BURK</name>
<evidence type="ECO:0000313" key="2">
    <source>
        <dbReference type="Proteomes" id="UP000092634"/>
    </source>
</evidence>
<dbReference type="EMBL" id="MAQB02000001">
    <property type="protein sequence ID" value="OFJ47638.1"/>
    <property type="molecule type" value="Genomic_DNA"/>
</dbReference>
<comment type="caution">
    <text evidence="1">The sequence shown here is derived from an EMBL/GenBank/DDBJ whole genome shotgun (WGS) entry which is preliminary data.</text>
</comment>
<reference evidence="1 2" key="1">
    <citation type="submission" date="2016-10" db="EMBL/GenBank/DDBJ databases">
        <title>Updated version of Genome Assembly of Janthinobacterium lividum ERGS5:01.</title>
        <authorList>
            <person name="Kumar R."/>
            <person name="Acharya V."/>
            <person name="Singh D."/>
        </authorList>
    </citation>
    <scope>NUCLEOTIDE SEQUENCE [LARGE SCALE GENOMIC DNA]</scope>
    <source>
        <strain evidence="1 2">ERGS5:01</strain>
    </source>
</reference>
<proteinExistence type="predicted"/>
<organism evidence="1 2">
    <name type="scientific">Janthinobacterium lividum</name>
    <dbReference type="NCBI Taxonomy" id="29581"/>
    <lineage>
        <taxon>Bacteria</taxon>
        <taxon>Pseudomonadati</taxon>
        <taxon>Pseudomonadota</taxon>
        <taxon>Betaproteobacteria</taxon>
        <taxon>Burkholderiales</taxon>
        <taxon>Oxalobacteraceae</taxon>
        <taxon>Janthinobacterium</taxon>
    </lineage>
</organism>
<evidence type="ECO:0000313" key="1">
    <source>
        <dbReference type="EMBL" id="OFJ47638.1"/>
    </source>
</evidence>
<accession>A0A1E8PMU9</accession>
<dbReference type="Proteomes" id="UP000092634">
    <property type="component" value="Unassembled WGS sequence"/>
</dbReference>
<dbReference type="AlphaFoldDB" id="A0A1E8PMU9"/>